<reference evidence="3" key="1">
    <citation type="journal article" date="2009" name="J. Bacteriol.">
        <title>Complete genome sequence of Erythrobacter litoralis HTCC2594.</title>
        <authorList>
            <person name="Oh H.M."/>
            <person name="Giovannoni S.J."/>
            <person name="Ferriera S."/>
            <person name="Johnson J."/>
            <person name="Cho J.C."/>
        </authorList>
    </citation>
    <scope>NUCLEOTIDE SEQUENCE [LARGE SCALE GENOMIC DNA]</scope>
    <source>
        <strain evidence="3">HTCC2594</strain>
    </source>
</reference>
<accession>Q2N988</accession>
<dbReference type="EMBL" id="CP000157">
    <property type="protein sequence ID" value="ABC63753.1"/>
    <property type="molecule type" value="Genomic_DNA"/>
</dbReference>
<dbReference type="eggNOG" id="ENOG50345RK">
    <property type="taxonomic scope" value="Bacteria"/>
</dbReference>
<keyword evidence="3" id="KW-1185">Reference proteome</keyword>
<keyword evidence="1" id="KW-0812">Transmembrane</keyword>
<feature type="transmembrane region" description="Helical" evidence="1">
    <location>
        <begin position="71"/>
        <end position="88"/>
    </location>
</feature>
<evidence type="ECO:0000256" key="1">
    <source>
        <dbReference type="SAM" id="Phobius"/>
    </source>
</evidence>
<organism evidence="2 3">
    <name type="scientific">Erythrobacter litoralis (strain HTCC2594)</name>
    <dbReference type="NCBI Taxonomy" id="314225"/>
    <lineage>
        <taxon>Bacteria</taxon>
        <taxon>Pseudomonadati</taxon>
        <taxon>Pseudomonadota</taxon>
        <taxon>Alphaproteobacteria</taxon>
        <taxon>Sphingomonadales</taxon>
        <taxon>Erythrobacteraceae</taxon>
        <taxon>Erythrobacter/Porphyrobacter group</taxon>
        <taxon>Erythrobacter</taxon>
    </lineage>
</organism>
<feature type="transmembrane region" description="Helical" evidence="1">
    <location>
        <begin position="31"/>
        <end position="51"/>
    </location>
</feature>
<dbReference type="RefSeq" id="WP_011414583.1">
    <property type="nucleotide sequence ID" value="NC_007722.1"/>
</dbReference>
<dbReference type="KEGG" id="eli:ELI_08305"/>
<protein>
    <recommendedName>
        <fullName evidence="4">DUF2834 domain-containing protein</fullName>
    </recommendedName>
</protein>
<evidence type="ECO:0000313" key="3">
    <source>
        <dbReference type="Proteomes" id="UP000008808"/>
    </source>
</evidence>
<evidence type="ECO:0000313" key="2">
    <source>
        <dbReference type="EMBL" id="ABC63753.1"/>
    </source>
</evidence>
<keyword evidence="1" id="KW-1133">Transmembrane helix</keyword>
<feature type="transmembrane region" description="Helical" evidence="1">
    <location>
        <begin position="6"/>
        <end position="24"/>
    </location>
</feature>
<name>Q2N988_ERYLH</name>
<dbReference type="Proteomes" id="UP000008808">
    <property type="component" value="Chromosome"/>
</dbReference>
<sequence>MDTFTLLFLIGAALVGPILIYIVVNREPTGSPLAAAGLSIAFALFTAFTIAREGVGQVIANHNLNYWGTQVWYDLLIAVSIALFFILPRARAAGMHVVPWTIFVALTASIGLLAMVARLFWLERHAARTA</sequence>
<feature type="transmembrane region" description="Helical" evidence="1">
    <location>
        <begin position="100"/>
        <end position="121"/>
    </location>
</feature>
<keyword evidence="1" id="KW-0472">Membrane</keyword>
<proteinExistence type="predicted"/>
<dbReference type="HOGENOM" id="CLU_1934803_0_0_5"/>
<gene>
    <name evidence="2" type="ordered locus">ELI_08305</name>
</gene>
<evidence type="ECO:0008006" key="4">
    <source>
        <dbReference type="Google" id="ProtNLM"/>
    </source>
</evidence>
<dbReference type="AlphaFoldDB" id="Q2N988"/>